<dbReference type="Proteomes" id="UP000694660">
    <property type="component" value="Unassembled WGS sequence"/>
</dbReference>
<feature type="region of interest" description="Disordered" evidence="1">
    <location>
        <begin position="141"/>
        <end position="196"/>
    </location>
</feature>
<dbReference type="RefSeq" id="WP_214359981.1">
    <property type="nucleotide sequence ID" value="NZ_JAEKFT010000003.1"/>
</dbReference>
<feature type="compositionally biased region" description="Basic and acidic residues" evidence="1">
    <location>
        <begin position="141"/>
        <end position="157"/>
    </location>
</feature>
<evidence type="ECO:0000256" key="1">
    <source>
        <dbReference type="SAM" id="MobiDB-lite"/>
    </source>
</evidence>
<dbReference type="InterPro" id="IPR021693">
    <property type="entry name" value="DUF3275"/>
</dbReference>
<dbReference type="Pfam" id="PF11679">
    <property type="entry name" value="DUF3275"/>
    <property type="match status" value="1"/>
</dbReference>
<dbReference type="AlphaFoldDB" id="A0A944D977"/>
<evidence type="ECO:0000313" key="3">
    <source>
        <dbReference type="Proteomes" id="UP000694660"/>
    </source>
</evidence>
<evidence type="ECO:0000313" key="2">
    <source>
        <dbReference type="EMBL" id="MBT0960227.1"/>
    </source>
</evidence>
<organism evidence="2 3">
    <name type="scientific">Denitromonas iodatirespirans</name>
    <dbReference type="NCBI Taxonomy" id="2795389"/>
    <lineage>
        <taxon>Bacteria</taxon>
        <taxon>Pseudomonadati</taxon>
        <taxon>Pseudomonadota</taxon>
        <taxon>Betaproteobacteria</taxon>
        <taxon>Rhodocyclales</taxon>
        <taxon>Zoogloeaceae</taxon>
        <taxon>Denitromonas</taxon>
    </lineage>
</organism>
<dbReference type="EMBL" id="JAEKFT010000003">
    <property type="protein sequence ID" value="MBT0960227.1"/>
    <property type="molecule type" value="Genomic_DNA"/>
</dbReference>
<accession>A0A944D977</accession>
<protein>
    <submittedName>
        <fullName evidence="2">DUF3275 family protein</fullName>
    </submittedName>
</protein>
<name>A0A944D977_DENI1</name>
<comment type="caution">
    <text evidence="2">The sequence shown here is derived from an EMBL/GenBank/DDBJ whole genome shotgun (WGS) entry which is preliminary data.</text>
</comment>
<keyword evidence="3" id="KW-1185">Reference proteome</keyword>
<gene>
    <name evidence="2" type="ORF">I8J34_03480</name>
</gene>
<reference evidence="3" key="1">
    <citation type="journal article" date="2022" name="ISME J.">
        <title>Genetic and phylogenetic analysis of dissimilatory iodate-reducing bacteria identifies potential niches across the world's oceans.</title>
        <authorList>
            <person name="Reyes-Umana V."/>
            <person name="Henning Z."/>
            <person name="Lee K."/>
            <person name="Barnum T.P."/>
            <person name="Coates J.D."/>
        </authorList>
    </citation>
    <scope>NUCLEOTIDE SEQUENCE [LARGE SCALE GENOMIC DNA]</scope>
    <source>
        <strain evidence="3">IR12</strain>
    </source>
</reference>
<proteinExistence type="predicted"/>
<sequence length="268" mass="28939">MLAAPASTPGFSPLQSHARRLDHLSRGVVDLLHPPGLSPGAAASGISLPTMEAIMTVTVNGTLTIKIINGRNGDFAVGDLSTSIGQFSVKDAVLEQFAAGTYTGQFVIEEIYPWSYSTRGRSVIEVRARLADLLIDDEGDAKELERDAEPDPADERPLGMAPAPAPDLVQPADPMPTPASADVADEADRPDGEVPPALINVFGDELAGMIAGRHPVKLDSTADRLRFRAQRDRLKAELDYGFVPDDQTWYPKESETYLSYLERRGSSR</sequence>